<dbReference type="Proteomes" id="UP000198211">
    <property type="component" value="Unassembled WGS sequence"/>
</dbReference>
<dbReference type="EMBL" id="NBNE01019957">
    <property type="protein sequence ID" value="OWY91554.1"/>
    <property type="molecule type" value="Genomic_DNA"/>
</dbReference>
<sequence length="44" mass="5082">MLISRLHGAPRLLLLLRSLKVRLPRLPKRARSTLSALLQLLLRQ</sequence>
<protein>
    <submittedName>
        <fullName evidence="1">Uncharacterized protein</fullName>
    </submittedName>
</protein>
<gene>
    <name evidence="1" type="ORF">PHMEG_00039813</name>
</gene>
<evidence type="ECO:0000313" key="2">
    <source>
        <dbReference type="Proteomes" id="UP000198211"/>
    </source>
</evidence>
<dbReference type="AlphaFoldDB" id="A0A225UEN4"/>
<keyword evidence="2" id="KW-1185">Reference proteome</keyword>
<name>A0A225UEN4_9STRA</name>
<proteinExistence type="predicted"/>
<reference evidence="2" key="1">
    <citation type="submission" date="2017-03" db="EMBL/GenBank/DDBJ databases">
        <title>Phytopthora megakarya and P. palmivora, two closely related causual agents of cacao black pod achieved similar genome size and gene model numbers by different mechanisms.</title>
        <authorList>
            <person name="Ali S."/>
            <person name="Shao J."/>
            <person name="Larry D.J."/>
            <person name="Kronmiller B."/>
            <person name="Shen D."/>
            <person name="Strem M.D."/>
            <person name="Melnick R.L."/>
            <person name="Guiltinan M.J."/>
            <person name="Tyler B.M."/>
            <person name="Meinhardt L.W."/>
            <person name="Bailey B.A."/>
        </authorList>
    </citation>
    <scope>NUCLEOTIDE SEQUENCE [LARGE SCALE GENOMIC DNA]</scope>
    <source>
        <strain evidence="2">zdho120</strain>
    </source>
</reference>
<comment type="caution">
    <text evidence="1">The sequence shown here is derived from an EMBL/GenBank/DDBJ whole genome shotgun (WGS) entry which is preliminary data.</text>
</comment>
<organism evidence="1 2">
    <name type="scientific">Phytophthora megakarya</name>
    <dbReference type="NCBI Taxonomy" id="4795"/>
    <lineage>
        <taxon>Eukaryota</taxon>
        <taxon>Sar</taxon>
        <taxon>Stramenopiles</taxon>
        <taxon>Oomycota</taxon>
        <taxon>Peronosporomycetes</taxon>
        <taxon>Peronosporales</taxon>
        <taxon>Peronosporaceae</taxon>
        <taxon>Phytophthora</taxon>
    </lineage>
</organism>
<evidence type="ECO:0000313" key="1">
    <source>
        <dbReference type="EMBL" id="OWY91554.1"/>
    </source>
</evidence>
<feature type="non-terminal residue" evidence="1">
    <location>
        <position position="1"/>
    </location>
</feature>
<accession>A0A225UEN4</accession>